<reference evidence="2" key="1">
    <citation type="submission" date="2025-08" db="UniProtKB">
        <authorList>
            <consortium name="RefSeq"/>
        </authorList>
    </citation>
    <scope>IDENTIFICATION</scope>
    <source>
        <tissue evidence="2">Muscle</tissue>
    </source>
</reference>
<dbReference type="GeneID" id="104953293"/>
<evidence type="ECO:0000313" key="2">
    <source>
        <dbReference type="RefSeq" id="XP_010778514.1"/>
    </source>
</evidence>
<gene>
    <name evidence="2" type="primary">LOC104953293</name>
</gene>
<dbReference type="OrthoDB" id="6144063at2759"/>
<organism evidence="1 2">
    <name type="scientific">Notothenia coriiceps</name>
    <name type="common">black rockcod</name>
    <dbReference type="NCBI Taxonomy" id="8208"/>
    <lineage>
        <taxon>Eukaryota</taxon>
        <taxon>Metazoa</taxon>
        <taxon>Chordata</taxon>
        <taxon>Craniata</taxon>
        <taxon>Vertebrata</taxon>
        <taxon>Euteleostomi</taxon>
        <taxon>Actinopterygii</taxon>
        <taxon>Neopterygii</taxon>
        <taxon>Teleostei</taxon>
        <taxon>Neoteleostei</taxon>
        <taxon>Acanthomorphata</taxon>
        <taxon>Eupercaria</taxon>
        <taxon>Perciformes</taxon>
        <taxon>Notothenioidei</taxon>
        <taxon>Nototheniidae</taxon>
        <taxon>Notothenia</taxon>
    </lineage>
</organism>
<dbReference type="AlphaFoldDB" id="A0A6I9NLL6"/>
<dbReference type="KEGG" id="ncc:104953293"/>
<sequence>MVPSKLKRHLETKHPAHVHSNLDYFRRARDLNQRQQGRLLDSVKVSDKAMEASYMLAELIAKQKKPHTIAETLILPACKILAGVMLGPDAANELSKVPSSDNTIKRRIDDMSEDIEEHLAEKLQASGRFSLQIDESTDISGAAQLLANVRYVDADSIKETFLFCKEMESHTTGEEIFRVTNDYFKENSLTWNMCVGLCTDGAASMTGRVKGFIAKVRAQNPHIVTNHCILHREALVAKTMPPELTEVLNQAVQMVNYIKSRPLKSRLFSQLCAEMGADHQSLILHTEVRWLSRGKVLSRLYELRKQLLEFSGENAVPHKDKLADERWCARLAYLADIFGHLNELNAKLQGRNENILSSTDKIRGFMGKLLLWQEALEQGSMDMFPLTSAAPQAAKERAVYAEHLQTLKERFEQYFPRVADIEDYDWIQDPFHQESSTEKLSMKEREECAELRVDRTLKLKFSELPLDQFWLASASEYPSISHHAIEQLLHFPTTYLCELAFSTLTYMKNNSRSRLSVEQDLRVALSSVPPRIKKICAPRQAHVSH</sequence>
<dbReference type="PANTHER" id="PTHR45913">
    <property type="entry name" value="EPM2A-INTERACTING PROTEIN 1"/>
    <property type="match status" value="1"/>
</dbReference>
<name>A0A6I9NLL6_9TELE</name>
<dbReference type="RefSeq" id="XP_010778514.1">
    <property type="nucleotide sequence ID" value="XM_010780212.1"/>
</dbReference>
<dbReference type="PANTHER" id="PTHR45913:SF19">
    <property type="entry name" value="LOW QUALITY PROTEIN: ZINC FINGER BED DOMAIN-CONTAINING PROTEIN 5-LIKE"/>
    <property type="match status" value="1"/>
</dbReference>
<keyword evidence="1" id="KW-1185">Reference proteome</keyword>
<dbReference type="SUPFAM" id="SSF53098">
    <property type="entry name" value="Ribonuclease H-like"/>
    <property type="match status" value="1"/>
</dbReference>
<dbReference type="Proteomes" id="UP000504611">
    <property type="component" value="Unplaced"/>
</dbReference>
<accession>A0A6I9NLL6</accession>
<evidence type="ECO:0000313" key="1">
    <source>
        <dbReference type="Proteomes" id="UP000504611"/>
    </source>
</evidence>
<protein>
    <submittedName>
        <fullName evidence="2">Zinc finger BED domain-containing protein 5-like</fullName>
    </submittedName>
</protein>
<proteinExistence type="predicted"/>
<dbReference type="InterPro" id="IPR012337">
    <property type="entry name" value="RNaseH-like_sf"/>
</dbReference>